<evidence type="ECO:0000256" key="3">
    <source>
        <dbReference type="ARBA" id="ARBA00022777"/>
    </source>
</evidence>
<evidence type="ECO:0000256" key="2">
    <source>
        <dbReference type="ARBA" id="ARBA00022741"/>
    </source>
</evidence>
<evidence type="ECO:0000313" key="5">
    <source>
        <dbReference type="EMBL" id="KAK9994315.1"/>
    </source>
</evidence>
<dbReference type="GO" id="GO:0016301">
    <property type="term" value="F:kinase activity"/>
    <property type="evidence" value="ECO:0007669"/>
    <property type="project" value="UniProtKB-KW"/>
</dbReference>
<keyword evidence="2" id="KW-0547">Nucleotide-binding</keyword>
<evidence type="ECO:0000256" key="4">
    <source>
        <dbReference type="ARBA" id="ARBA00022840"/>
    </source>
</evidence>
<reference evidence="5 6" key="1">
    <citation type="submission" date="2024-01" db="EMBL/GenBank/DDBJ databases">
        <title>A telomere-to-telomere, gap-free genome of sweet tea (Lithocarpus litseifolius).</title>
        <authorList>
            <person name="Zhou J."/>
        </authorList>
    </citation>
    <scope>NUCLEOTIDE SEQUENCE [LARGE SCALE GENOMIC DNA]</scope>
    <source>
        <strain evidence="5">Zhou-2022a</strain>
        <tissue evidence="5">Leaf</tissue>
    </source>
</reference>
<dbReference type="Proteomes" id="UP001459277">
    <property type="component" value="Unassembled WGS sequence"/>
</dbReference>
<organism evidence="5 6">
    <name type="scientific">Lithocarpus litseifolius</name>
    <dbReference type="NCBI Taxonomy" id="425828"/>
    <lineage>
        <taxon>Eukaryota</taxon>
        <taxon>Viridiplantae</taxon>
        <taxon>Streptophyta</taxon>
        <taxon>Embryophyta</taxon>
        <taxon>Tracheophyta</taxon>
        <taxon>Spermatophyta</taxon>
        <taxon>Magnoliopsida</taxon>
        <taxon>eudicotyledons</taxon>
        <taxon>Gunneridae</taxon>
        <taxon>Pentapetalae</taxon>
        <taxon>rosids</taxon>
        <taxon>fabids</taxon>
        <taxon>Fagales</taxon>
        <taxon>Fagaceae</taxon>
        <taxon>Lithocarpus</taxon>
    </lineage>
</organism>
<sequence>MYLSQAWQLHENNREVDLVDSTLSEFDEKEVKQLIGVSLLCTQASPTLRPLMLRVVGMLSADIEVSTVTSNPGYLMDWTYDDITNVLSEGATIGTDTSYFNSSSASTSMVVAAENSTAIESKPMLGEIISEGR</sequence>
<accession>A0AAW2CBC2</accession>
<gene>
    <name evidence="5" type="ORF">SO802_024018</name>
</gene>
<protein>
    <submittedName>
        <fullName evidence="5">Uncharacterized protein</fullName>
    </submittedName>
</protein>
<dbReference type="PANTHER" id="PTHR47973">
    <property type="entry name" value="CYSTEINE-RICH RECEPTOR-LIKE PROTEIN KINASE 3"/>
    <property type="match status" value="1"/>
</dbReference>
<keyword evidence="3" id="KW-0418">Kinase</keyword>
<dbReference type="InterPro" id="IPR052059">
    <property type="entry name" value="CR_Ser/Thr_kinase"/>
</dbReference>
<comment type="caution">
    <text evidence="5">The sequence shown here is derived from an EMBL/GenBank/DDBJ whole genome shotgun (WGS) entry which is preliminary data.</text>
</comment>
<dbReference type="AlphaFoldDB" id="A0AAW2CBC2"/>
<dbReference type="GO" id="GO:0005524">
    <property type="term" value="F:ATP binding"/>
    <property type="evidence" value="ECO:0007669"/>
    <property type="project" value="UniProtKB-KW"/>
</dbReference>
<keyword evidence="6" id="KW-1185">Reference proteome</keyword>
<keyword evidence="4" id="KW-0067">ATP-binding</keyword>
<evidence type="ECO:0000256" key="1">
    <source>
        <dbReference type="ARBA" id="ARBA00022679"/>
    </source>
</evidence>
<proteinExistence type="predicted"/>
<evidence type="ECO:0000313" key="6">
    <source>
        <dbReference type="Proteomes" id="UP001459277"/>
    </source>
</evidence>
<name>A0AAW2CBC2_9ROSI</name>
<keyword evidence="1" id="KW-0808">Transferase</keyword>
<dbReference type="EMBL" id="JAZDWU010000008">
    <property type="protein sequence ID" value="KAK9994315.1"/>
    <property type="molecule type" value="Genomic_DNA"/>
</dbReference>